<protein>
    <submittedName>
        <fullName evidence="2">Uncharacterized protein</fullName>
    </submittedName>
</protein>
<organism evidence="2 3">
    <name type="scientific">Bremia lactucae</name>
    <name type="common">Lettuce downy mildew</name>
    <dbReference type="NCBI Taxonomy" id="4779"/>
    <lineage>
        <taxon>Eukaryota</taxon>
        <taxon>Sar</taxon>
        <taxon>Stramenopiles</taxon>
        <taxon>Oomycota</taxon>
        <taxon>Peronosporomycetes</taxon>
        <taxon>Peronosporales</taxon>
        <taxon>Peronosporaceae</taxon>
        <taxon>Bremia</taxon>
    </lineage>
</organism>
<sequence length="2726" mass="305775">MTSEPLLLAARELARGLVASLPVDYEVVASATAATHLAVLLRSRKGPKCVRLGVLKTDEGENSESFELVDIPTTLGISASFTGSNESWTLAWSPDARFLVVSGRVSYTGDESQSALWIFTHREWISSAKVSCSSSVLMRFNLSKLLAAKQWNPATNITHVFFPVHNGSKVFVLSEDGVWLNLSIKVAKLSLALMNAEDIKDTTDFYTVKSVKKLTEWHAGITAACYDPRNSMLVVSGGVQDPSVDLTSNQASSLSVWKIKGEKDNKDVEELLDYTMVVKDCPRHSDQVKTIEGESDTVSLIPKENGSLFGSFKNTLLAPLKMMVGINTTETRCSQGWIRHLALAPNGNFVSMIDDLGRVAIRQIDVCADVLKWQTIDDVSCKTLSLPIKHLVWLTSNLLALFLTDGSVVYASFYANSDEAAASQHISSDNDNERVGLPGRLVLIPVRYHRFTMPAETGKTQTLALVTNEALLRTEHPCTFIAYEFLNIGKLWAVNQIQNFSSKAFIQMLMDANKFEDALALVALHECCENIINADNVHRQIWTKYREQAGRRIDGVEGVLMHHELQNIVLLSTISQENLHYKQRSEFLEALDHLRAISDKRWVIQECLTLIADDSSASMKKILDLAWDAWVTLNGVNDGGAQLLQEKAKLQRFFYRLETLRLFLCEEAGVQPTSLAAAQLFEGTSYALFRALPILSTAKQFALEGRVSALTVLFYRQGWNLLPHWLKILNMISPIVPPSSYTLLLPGIPSQLEDNEEIFLLSRQDDFSTARTADIDLVTPLNFLPENRHQDLTDEELSAFQIVYNMSSEERDSAYCDWFSRRIIELDTHFGQLFFAYELSKLALQCSSGWSSQRAQNSLVKLLRDVERLYKCVYSFHLSASRFLPLNEWSILSLQDQATIVLDMDALYDVKDVPVIIERFDTVFVSQRMDCTFGLDELISGLAQSMALKSSLAGFTFAAQLIRRSNSSIQYENRWIQSDARLIETALSVIYSIDVSDLIGDIPSSVDTDNHMQPHLAFLEQLWIIIQSLPARNELDPPKIAQLQVRVDEAEDLVLAVDVLSKYGIVSTPSSIKSQVANSNSNGVDVNSTIVPLDLLEQMCNFALSGKGLDGSEKENQWLEVFQDALQLQEHAFGDQFSQHMILDVILKHLLVSRSVKSNDVQNLVKYWIALDIEAVDHVITKLMTAIRAALDSIVGYSEDASANAAHETALCCMGIVKQLLSLPVWDTGDRAAADTKQHYEKMLCLETDKAYACELLDLLTYGTVKLSLSQLEAETLKEQNKVRLDAVCQIFVSNPSNYKPSARAREWLAQHHVETLVSDTDEKPLAAIMHLAKLLRVDSYKIVIWMKGAYAALYCMDYNVAHDLTMQVIDGMSHEDKDVGFSGNKVTLLNLVSLVLDLVSATSFKSWSKKRKLCLALFSAATINSSDLFSHQVTDLVLSWLEKIEAMQALMIELGLQESDLEQRRLAEGKGKQSVAVVLLNEVEVVVDLLYQEKNDSHFVIRLLQRGFHLSQVKLNDATEDEKETMSKFVTSFLQQIIQLSVEEIAKLTSLPLISKDGDWQQYMELGASHLMLWSDLCRNDATFKAFCVDIFINPALTISSQSEISDISEGLIRWLHHFFLIQAVQARYATLENNKQSLFARRKRLNVLLSSYGSALRTVNCTDESFDGGLSTVKSEDLELPDIQLLPPSQRSEAHVILADQCHEWLVTQKKSQDLDQMSLFFSTDLDSKRFSNDANYRTETILILATQKESFLLSRQLASKHGIDEYDCVLAYIKHCLLYATGSSRMDRRDQLDQAFMIEETDILEEALQKPNSFGDFLLTRKTVGEPSLYETIDGTDHVGALLILRMVLECSKRLRLNGEVAKEESSQELSILLVSKPIVERITLLFLCLKKLKDIGDSLDDVDAVDLKLIGAASTTTELLTPLGSTRTDPQIIIANRNVAVEAVRPLMTNKTIKLVTKILRKLHRVTPSAMVMIYMNDLLNGIWKEHQSSVDSSGSLSANVAVYAYKSCVPCRLVLLNEHLMLFHCLFLKRSVGAPLPKVVEHLDLNEEFYGQQFIGLQRFGALLVPQNRVEIVTDTLTLFQTKYNSWQQSGLQSNVSSTSSTSSSSSISWDPTQLKRKEEELDYLERELMENICYMILHDIEQNGLIIGTEVSLLSLQTIVSNVKTCFAMDVGQLTASNNDVHSTACLDLCQHVASVDLASLTMELTLHFDEPKASIDEVTSAIVQRYQYAVDNLILRCMGGDNEDSFTWMEELIWSWVMGSCAPSSGHLSELRSFLEAISSSNASARDLYQRVVKMLSESPSIRLKEVGIRRLKDFQCQGGENAIENTSIGIAVRQAIFSQWEKITTNFDEDFKWAEAAILSHVLVDCANIDDATWHFGLYVKAIWSTLLAKFQLNSRREAQRLITMSSRNIFSQFAAVFEQLLAFIEGWSNDGNPNSLPFSEMATTVLSHLLVRHDYLCGRRDAAPCSVSTEHQIGIQARIQAQFQIGTVSERKKVVNEETAMWSALFVRGVWGTGLLNWYTTVAYTALSGEERVTEEVILAHWEANNLEVALPLLLMCPFDGLREKYVDRTLPVVRQLPQGSHSWSTAMELALLRFDMAMLLQHNLYSSIVAFLKQNSSTAPALWTSSGAYVVSALVNQCEFAAAGRLTCALRHTHPLLWDLENARLVLGSYLRELATSPVPNSHESSQYLEFAHLQHEVYNQTYRRFANALLQEEHA</sequence>
<dbReference type="PANTHER" id="PTHR15922">
    <property type="entry name" value="NEUROBLASTOMA-AMPLIFIED SEQUENCE"/>
    <property type="match status" value="1"/>
</dbReference>
<dbReference type="KEGG" id="blac:94347740"/>
<gene>
    <name evidence="2" type="ORF">CCR75_003978</name>
</gene>
<evidence type="ECO:0000313" key="2">
    <source>
        <dbReference type="EMBL" id="TDH70218.1"/>
    </source>
</evidence>
<feature type="compositionally biased region" description="Low complexity" evidence="1">
    <location>
        <begin position="2102"/>
        <end position="2114"/>
    </location>
</feature>
<dbReference type="RefSeq" id="XP_067819717.1">
    <property type="nucleotide sequence ID" value="XM_067962069.1"/>
</dbReference>
<reference evidence="2 3" key="1">
    <citation type="journal article" date="2021" name="Genome Biol.">
        <title>AFLAP: assembly-free linkage analysis pipeline using k-mers from genome sequencing data.</title>
        <authorList>
            <person name="Fletcher K."/>
            <person name="Zhang L."/>
            <person name="Gil J."/>
            <person name="Han R."/>
            <person name="Cavanaugh K."/>
            <person name="Michelmore R."/>
        </authorList>
    </citation>
    <scope>NUCLEOTIDE SEQUENCE [LARGE SCALE GENOMIC DNA]</scope>
    <source>
        <strain evidence="2 3">SF5</strain>
    </source>
</reference>
<dbReference type="PANTHER" id="PTHR15922:SF2">
    <property type="entry name" value="NBAS SUBUNIT OF NRZ TETHERING COMPLEX"/>
    <property type="match status" value="1"/>
</dbReference>
<dbReference type="SUPFAM" id="SSF82171">
    <property type="entry name" value="DPP6 N-terminal domain-like"/>
    <property type="match status" value="1"/>
</dbReference>
<dbReference type="GO" id="GO:0000149">
    <property type="term" value="F:SNARE binding"/>
    <property type="evidence" value="ECO:0007669"/>
    <property type="project" value="TreeGrafter"/>
</dbReference>
<dbReference type="OrthoDB" id="27490at2759"/>
<feature type="region of interest" description="Disordered" evidence="1">
    <location>
        <begin position="2097"/>
        <end position="2117"/>
    </location>
</feature>
<comment type="caution">
    <text evidence="2">The sequence shown here is derived from an EMBL/GenBank/DDBJ whole genome shotgun (WGS) entry which is preliminary data.</text>
</comment>
<evidence type="ECO:0000313" key="3">
    <source>
        <dbReference type="Proteomes" id="UP000294530"/>
    </source>
</evidence>
<dbReference type="EMBL" id="SHOA02000010">
    <property type="protein sequence ID" value="TDH70218.1"/>
    <property type="molecule type" value="Genomic_DNA"/>
</dbReference>
<accession>A0A976FNU9</accession>
<keyword evidence="3" id="KW-1185">Reference proteome</keyword>
<dbReference type="Proteomes" id="UP000294530">
    <property type="component" value="Unassembled WGS sequence"/>
</dbReference>
<proteinExistence type="predicted"/>
<dbReference type="GO" id="GO:0006890">
    <property type="term" value="P:retrograde vesicle-mediated transport, Golgi to endoplasmic reticulum"/>
    <property type="evidence" value="ECO:0007669"/>
    <property type="project" value="TreeGrafter"/>
</dbReference>
<evidence type="ECO:0000256" key="1">
    <source>
        <dbReference type="SAM" id="MobiDB-lite"/>
    </source>
</evidence>
<name>A0A976FNU9_BRELC</name>
<dbReference type="GeneID" id="94347740"/>
<dbReference type="GO" id="GO:0070939">
    <property type="term" value="C:Dsl1/NZR complex"/>
    <property type="evidence" value="ECO:0007669"/>
    <property type="project" value="TreeGrafter"/>
</dbReference>